<dbReference type="GO" id="GO:0046933">
    <property type="term" value="F:proton-transporting ATP synthase activity, rotational mechanism"/>
    <property type="evidence" value="ECO:0007669"/>
    <property type="project" value="TreeGrafter"/>
</dbReference>
<dbReference type="PANTHER" id="PTHR15184">
    <property type="entry name" value="ATP SYNTHASE"/>
    <property type="match status" value="1"/>
</dbReference>
<dbReference type="GO" id="GO:0030257">
    <property type="term" value="C:type III protein secretion system complex"/>
    <property type="evidence" value="ECO:0007669"/>
    <property type="project" value="InterPro"/>
</dbReference>
<dbReference type="Gene3D" id="3.40.50.12240">
    <property type="match status" value="1"/>
</dbReference>
<comment type="caution">
    <text evidence="10">The sequence shown here is derived from an EMBL/GenBank/DDBJ whole genome shotgun (WGS) entry which is preliminary data.</text>
</comment>
<keyword evidence="7" id="KW-1278">Translocase</keyword>
<dbReference type="SUPFAM" id="SSF52540">
    <property type="entry name" value="P-loop containing nucleoside triphosphate hydrolases"/>
    <property type="match status" value="1"/>
</dbReference>
<keyword evidence="6" id="KW-0653">Protein transport</keyword>
<gene>
    <name evidence="10" type="primary">fliI</name>
    <name evidence="10" type="ORF">SLNSH_14650</name>
</gene>
<dbReference type="InterPro" id="IPR003593">
    <property type="entry name" value="AAA+_ATPase"/>
</dbReference>
<protein>
    <submittedName>
        <fullName evidence="10">Flagellum-specific ATP synthase FliI</fullName>
    </submittedName>
</protein>
<proteinExistence type="predicted"/>
<comment type="subcellular location">
    <subcellularLocation>
        <location evidence="1">Cytoplasm</location>
    </subcellularLocation>
</comment>
<evidence type="ECO:0000256" key="2">
    <source>
        <dbReference type="ARBA" id="ARBA00022448"/>
    </source>
</evidence>
<keyword evidence="11" id="KW-1185">Reference proteome</keyword>
<dbReference type="PROSITE" id="PS00152">
    <property type="entry name" value="ATPASE_ALPHA_BETA"/>
    <property type="match status" value="1"/>
</dbReference>
<dbReference type="GO" id="GO:0016887">
    <property type="term" value="F:ATP hydrolysis activity"/>
    <property type="evidence" value="ECO:0007669"/>
    <property type="project" value="InterPro"/>
</dbReference>
<dbReference type="GO" id="GO:0008564">
    <property type="term" value="F:protein-exporting ATPase activity"/>
    <property type="evidence" value="ECO:0007669"/>
    <property type="project" value="UniProtKB-EC"/>
</dbReference>
<evidence type="ECO:0000256" key="8">
    <source>
        <dbReference type="ARBA" id="ARBA00034006"/>
    </source>
</evidence>
<evidence type="ECO:0000256" key="7">
    <source>
        <dbReference type="ARBA" id="ARBA00022967"/>
    </source>
</evidence>
<dbReference type="PANTHER" id="PTHR15184:SF9">
    <property type="entry name" value="SPI-1 TYPE 3 SECRETION SYSTEM ATPASE"/>
    <property type="match status" value="1"/>
</dbReference>
<keyword evidence="3" id="KW-0963">Cytoplasm</keyword>
<accession>A0A2T1HRF9</accession>
<dbReference type="InterPro" id="IPR040627">
    <property type="entry name" value="T3SS_ATPase_C"/>
</dbReference>
<dbReference type="SMART" id="SM00382">
    <property type="entry name" value="AAA"/>
    <property type="match status" value="1"/>
</dbReference>
<dbReference type="GO" id="GO:0030254">
    <property type="term" value="P:protein secretion by the type III secretion system"/>
    <property type="evidence" value="ECO:0007669"/>
    <property type="project" value="InterPro"/>
</dbReference>
<evidence type="ECO:0000256" key="6">
    <source>
        <dbReference type="ARBA" id="ARBA00022927"/>
    </source>
</evidence>
<dbReference type="GO" id="GO:0005737">
    <property type="term" value="C:cytoplasm"/>
    <property type="evidence" value="ECO:0007669"/>
    <property type="project" value="UniProtKB-SubCell"/>
</dbReference>
<keyword evidence="4" id="KW-0547">Nucleotide-binding</keyword>
<reference evidence="11" key="1">
    <citation type="submission" date="2018-03" db="EMBL/GenBank/DDBJ databases">
        <authorList>
            <person name="Sun L."/>
            <person name="Liu H."/>
            <person name="Chen W."/>
            <person name="Huang K."/>
            <person name="Liu W."/>
            <person name="Gao X."/>
        </authorList>
    </citation>
    <scope>NUCLEOTIDE SEQUENCE [LARGE SCALE GENOMIC DNA]</scope>
    <source>
        <strain evidence="11">SH9</strain>
    </source>
</reference>
<evidence type="ECO:0000256" key="3">
    <source>
        <dbReference type="ARBA" id="ARBA00022490"/>
    </source>
</evidence>
<evidence type="ECO:0000256" key="1">
    <source>
        <dbReference type="ARBA" id="ARBA00004496"/>
    </source>
</evidence>
<evidence type="ECO:0000259" key="9">
    <source>
        <dbReference type="SMART" id="SM00382"/>
    </source>
</evidence>
<evidence type="ECO:0000256" key="4">
    <source>
        <dbReference type="ARBA" id="ARBA00022741"/>
    </source>
</evidence>
<organism evidence="10 11">
    <name type="scientific">Alsobacter soli</name>
    <dbReference type="NCBI Taxonomy" id="2109933"/>
    <lineage>
        <taxon>Bacteria</taxon>
        <taxon>Pseudomonadati</taxon>
        <taxon>Pseudomonadota</taxon>
        <taxon>Alphaproteobacteria</taxon>
        <taxon>Hyphomicrobiales</taxon>
        <taxon>Alsobacteraceae</taxon>
        <taxon>Alsobacter</taxon>
    </lineage>
</organism>
<dbReference type="NCBIfam" id="TIGR01026">
    <property type="entry name" value="fliI_yscN"/>
    <property type="match status" value="1"/>
</dbReference>
<keyword evidence="2" id="KW-0813">Transport</keyword>
<dbReference type="EMBL" id="PVZS01000015">
    <property type="protein sequence ID" value="PSC04230.1"/>
    <property type="molecule type" value="Genomic_DNA"/>
</dbReference>
<dbReference type="InterPro" id="IPR000194">
    <property type="entry name" value="ATPase_F1/V1/A1_a/bsu_nucl-bd"/>
</dbReference>
<dbReference type="InterPro" id="IPR027417">
    <property type="entry name" value="P-loop_NTPase"/>
</dbReference>
<dbReference type="InterPro" id="IPR050053">
    <property type="entry name" value="ATPase_alpha/beta_chains"/>
</dbReference>
<feature type="domain" description="AAA+ ATPase" evidence="9">
    <location>
        <begin position="140"/>
        <end position="322"/>
    </location>
</feature>
<evidence type="ECO:0000313" key="11">
    <source>
        <dbReference type="Proteomes" id="UP000239772"/>
    </source>
</evidence>
<evidence type="ECO:0000256" key="5">
    <source>
        <dbReference type="ARBA" id="ARBA00022840"/>
    </source>
</evidence>
<dbReference type="InterPro" id="IPR005714">
    <property type="entry name" value="ATPase_T3SS_FliI/YscN"/>
</dbReference>
<dbReference type="AlphaFoldDB" id="A0A2T1HRF9"/>
<evidence type="ECO:0000313" key="10">
    <source>
        <dbReference type="EMBL" id="PSC04230.1"/>
    </source>
</evidence>
<sequence>MGAIRQIRSNMIFADVGHATIGGLCSIVRPNGARLGLAEVIGFADGVSCLVPLEELPQLASDCGVIRLEEVATAETGASIMGCVVNFRGQITQRLAGGSFGFSRRAPLRAAPPPPDQRRAITDPFPTGVTAIDTMLTCGIGQRMAIMGAAGAGKSSLVAQIVQGSKEADVIVVGLIGERGREVGQFASQLQRLGAAERSIIVASTSDRPAVERLNSALAAITIAEAQRDEGKRVLLIIDSLTRVARAIRELGLAMGEPPARRGFPPSVFSELPKMIERCGSAAYGSITAFFTVLAEGDIETDPIVEEVQSLVDGHIYLSPEVARSGRYPAIDFLKSQSRLMPEFVSPEHLSLARQIRARLAAYQKFELLIRVGEYQPGADQEIDAAIQTFRAVQASFSQDLAEAHDFGASVALAESVLA</sequence>
<dbReference type="GO" id="GO:0005524">
    <property type="term" value="F:ATP binding"/>
    <property type="evidence" value="ECO:0007669"/>
    <property type="project" value="UniProtKB-KW"/>
</dbReference>
<dbReference type="Pfam" id="PF00006">
    <property type="entry name" value="ATP-synt_ab"/>
    <property type="match status" value="1"/>
</dbReference>
<name>A0A2T1HRF9_9HYPH</name>
<keyword evidence="5" id="KW-0067">ATP-binding</keyword>
<comment type="catalytic activity">
    <reaction evidence="8">
        <text>ATP + H2O + cellular proteinSide 1 = ADP + phosphate + cellular proteinSide 2.</text>
        <dbReference type="EC" id="7.4.2.8"/>
    </reaction>
</comment>
<dbReference type="Proteomes" id="UP000239772">
    <property type="component" value="Unassembled WGS sequence"/>
</dbReference>
<dbReference type="InterPro" id="IPR020003">
    <property type="entry name" value="ATPase_a/bsu_AS"/>
</dbReference>
<dbReference type="Pfam" id="PF18269">
    <property type="entry name" value="T3SS_ATPase_C"/>
    <property type="match status" value="1"/>
</dbReference>